<name>A0A482VA54_ASBVE</name>
<dbReference type="GO" id="GO:0008270">
    <property type="term" value="F:zinc ion binding"/>
    <property type="evidence" value="ECO:0007669"/>
    <property type="project" value="UniProtKB-KW"/>
</dbReference>
<keyword evidence="3" id="KW-0862">Zinc</keyword>
<keyword evidence="2" id="KW-0863">Zinc-finger</keyword>
<protein>
    <submittedName>
        <fullName evidence="7">PHD domain containing protein</fullName>
    </submittedName>
</protein>
<dbReference type="Gene3D" id="3.30.40.10">
    <property type="entry name" value="Zinc/RING finger domain, C3HC4 (zinc finger)"/>
    <property type="match status" value="1"/>
</dbReference>
<accession>A0A482VA54</accession>
<feature type="coiled-coil region" evidence="4">
    <location>
        <begin position="4"/>
        <end position="44"/>
    </location>
</feature>
<keyword evidence="1" id="KW-0479">Metal-binding</keyword>
<evidence type="ECO:0000313" key="7">
    <source>
        <dbReference type="EMBL" id="RZB40086.1"/>
    </source>
</evidence>
<dbReference type="EMBL" id="QDEB01122416">
    <property type="protein sequence ID" value="RZB40086.1"/>
    <property type="molecule type" value="Genomic_DNA"/>
</dbReference>
<dbReference type="PANTHER" id="PTHR24102">
    <property type="entry name" value="PHD FINGER PROTEIN"/>
    <property type="match status" value="1"/>
</dbReference>
<evidence type="ECO:0000256" key="3">
    <source>
        <dbReference type="ARBA" id="ARBA00022833"/>
    </source>
</evidence>
<organism evidence="7 8">
    <name type="scientific">Asbolus verrucosus</name>
    <name type="common">Desert ironclad beetle</name>
    <dbReference type="NCBI Taxonomy" id="1661398"/>
    <lineage>
        <taxon>Eukaryota</taxon>
        <taxon>Metazoa</taxon>
        <taxon>Ecdysozoa</taxon>
        <taxon>Arthropoda</taxon>
        <taxon>Hexapoda</taxon>
        <taxon>Insecta</taxon>
        <taxon>Pterygota</taxon>
        <taxon>Neoptera</taxon>
        <taxon>Endopterygota</taxon>
        <taxon>Coleoptera</taxon>
        <taxon>Polyphaga</taxon>
        <taxon>Cucujiformia</taxon>
        <taxon>Tenebrionidae</taxon>
        <taxon>Pimeliinae</taxon>
        <taxon>Asbolus</taxon>
    </lineage>
</organism>
<evidence type="ECO:0000313" key="8">
    <source>
        <dbReference type="Proteomes" id="UP000292052"/>
    </source>
</evidence>
<dbReference type="InterPro" id="IPR001965">
    <property type="entry name" value="Znf_PHD"/>
</dbReference>
<feature type="region of interest" description="Disordered" evidence="5">
    <location>
        <begin position="140"/>
        <end position="180"/>
    </location>
</feature>
<reference evidence="7 8" key="1">
    <citation type="submission" date="2017-03" db="EMBL/GenBank/DDBJ databases">
        <title>Genome of the blue death feigning beetle - Asbolus verrucosus.</title>
        <authorList>
            <person name="Rider S.D."/>
        </authorList>
    </citation>
    <scope>NUCLEOTIDE SEQUENCE [LARGE SCALE GENOMIC DNA]</scope>
    <source>
        <strain evidence="7">Butters</strain>
        <tissue evidence="7">Head and leg muscle</tissue>
    </source>
</reference>
<feature type="domain" description="Zinc finger PHD-type" evidence="6">
    <location>
        <begin position="208"/>
        <end position="248"/>
    </location>
</feature>
<keyword evidence="4" id="KW-0175">Coiled coil</keyword>
<dbReference type="PANTHER" id="PTHR24102:SF28">
    <property type="entry name" value="PHD-TYPE DOMAIN-CONTAINING PROTEIN"/>
    <property type="match status" value="1"/>
</dbReference>
<feature type="non-terminal residue" evidence="7">
    <location>
        <position position="1"/>
    </location>
</feature>
<dbReference type="AlphaFoldDB" id="A0A482VA54"/>
<dbReference type="STRING" id="1661398.A0A482VA54"/>
<evidence type="ECO:0000256" key="4">
    <source>
        <dbReference type="SAM" id="Coils"/>
    </source>
</evidence>
<evidence type="ECO:0000259" key="6">
    <source>
        <dbReference type="SMART" id="SM00249"/>
    </source>
</evidence>
<evidence type="ECO:0000256" key="2">
    <source>
        <dbReference type="ARBA" id="ARBA00022771"/>
    </source>
</evidence>
<dbReference type="SUPFAM" id="SSF57903">
    <property type="entry name" value="FYVE/PHD zinc finger"/>
    <property type="match status" value="1"/>
</dbReference>
<feature type="compositionally biased region" description="Polar residues" evidence="5">
    <location>
        <begin position="168"/>
        <end position="180"/>
    </location>
</feature>
<dbReference type="InterPro" id="IPR013083">
    <property type="entry name" value="Znf_RING/FYVE/PHD"/>
</dbReference>
<gene>
    <name evidence="7" type="ORF">BDFB_012706</name>
</gene>
<dbReference type="OrthoDB" id="336088at2759"/>
<keyword evidence="8" id="KW-1185">Reference proteome</keyword>
<dbReference type="InterPro" id="IPR011011">
    <property type="entry name" value="Znf_FYVE_PHD"/>
</dbReference>
<evidence type="ECO:0000256" key="1">
    <source>
        <dbReference type="ARBA" id="ARBA00022723"/>
    </source>
</evidence>
<comment type="caution">
    <text evidence="7">The sequence shown here is derived from an EMBL/GenBank/DDBJ whole genome shotgun (WGS) entry which is preliminary data.</text>
</comment>
<dbReference type="Proteomes" id="UP000292052">
    <property type="component" value="Unassembled WGS sequence"/>
</dbReference>
<feature type="compositionally biased region" description="Polar residues" evidence="5">
    <location>
        <begin position="140"/>
        <end position="152"/>
    </location>
</feature>
<feature type="coiled-coil region" evidence="4">
    <location>
        <begin position="274"/>
        <end position="315"/>
    </location>
</feature>
<sequence length="355" mass="39828">KSLLERLREEYKAHQKSLKANIAKNSIEERRFNLSNALNRARKQNIVSRPTSVSVSSISDDSVEAASIHSSPEQHIFNPVDPHDITQSEFLNNFGLVTHDVYKEMQNKRVERKRRSTANPHFLYGNKGWDFQPKRKRNSYLFSSVSPPNTRQAVRKKNERVSPPLVANGNSTGPAKSAFSSFPSIPNLPSGLTIERVSPTSSSPDSKTCVTCRQPGLLAICESCANGFHVSCHNRPLTQSPRQCPRCINKEVRTIGSLNVPSGMSVSYVTPSEVSEKLEEKKKLEKVNKTLSAELTQLQDRHSQLTISLKNQKSQQEELLMTQQTTEDKIKQILTFINNIKNEIVSKAPQPQAGR</sequence>
<dbReference type="SMART" id="SM00249">
    <property type="entry name" value="PHD"/>
    <property type="match status" value="1"/>
</dbReference>
<proteinExistence type="predicted"/>
<evidence type="ECO:0000256" key="5">
    <source>
        <dbReference type="SAM" id="MobiDB-lite"/>
    </source>
</evidence>